<name>A0ABW8IFQ4_9GAMM</name>
<dbReference type="Gene3D" id="2.60.40.10">
    <property type="entry name" value="Immunoglobulins"/>
    <property type="match status" value="2"/>
</dbReference>
<dbReference type="InterPro" id="IPR036316">
    <property type="entry name" value="Pili_assmbl_chap_C_dom_sf"/>
</dbReference>
<comment type="subcellular location">
    <subcellularLocation>
        <location evidence="1 8">Periplasm</location>
    </subcellularLocation>
</comment>
<evidence type="ECO:0000256" key="8">
    <source>
        <dbReference type="RuleBase" id="RU003918"/>
    </source>
</evidence>
<evidence type="ECO:0000256" key="10">
    <source>
        <dbReference type="SAM" id="SignalP"/>
    </source>
</evidence>
<dbReference type="PANTHER" id="PTHR30251:SF2">
    <property type="entry name" value="FIMBRIAL CHAPERONE YADV-RELATED"/>
    <property type="match status" value="1"/>
</dbReference>
<feature type="domain" description="Pili assembly chaperone C-terminal" evidence="12">
    <location>
        <begin position="175"/>
        <end position="245"/>
    </location>
</feature>
<protein>
    <submittedName>
        <fullName evidence="13">Fimbria/pilus periplasmic chaperone</fullName>
    </submittedName>
</protein>
<dbReference type="InterPro" id="IPR013783">
    <property type="entry name" value="Ig-like_fold"/>
</dbReference>
<evidence type="ECO:0000256" key="9">
    <source>
        <dbReference type="SAM" id="MobiDB-lite"/>
    </source>
</evidence>
<evidence type="ECO:0000256" key="1">
    <source>
        <dbReference type="ARBA" id="ARBA00004418"/>
    </source>
</evidence>
<evidence type="ECO:0000259" key="12">
    <source>
        <dbReference type="Pfam" id="PF02753"/>
    </source>
</evidence>
<keyword evidence="14" id="KW-1185">Reference proteome</keyword>
<dbReference type="PROSITE" id="PS00635">
    <property type="entry name" value="PILI_CHAPERONE"/>
    <property type="match status" value="1"/>
</dbReference>
<comment type="similarity">
    <text evidence="2 8">Belongs to the periplasmic pilus chaperone family.</text>
</comment>
<evidence type="ECO:0000256" key="6">
    <source>
        <dbReference type="ARBA" id="ARBA00023186"/>
    </source>
</evidence>
<keyword evidence="4 10" id="KW-0732">Signal</keyword>
<organism evidence="13 14">
    <name type="scientific">Dyella humi</name>
    <dbReference type="NCBI Taxonomy" id="1770547"/>
    <lineage>
        <taxon>Bacteria</taxon>
        <taxon>Pseudomonadati</taxon>
        <taxon>Pseudomonadota</taxon>
        <taxon>Gammaproteobacteria</taxon>
        <taxon>Lysobacterales</taxon>
        <taxon>Rhodanobacteraceae</taxon>
        <taxon>Dyella</taxon>
    </lineage>
</organism>
<dbReference type="InterPro" id="IPR016147">
    <property type="entry name" value="Pili_assmbl_chaperone_N"/>
</dbReference>
<dbReference type="PANTHER" id="PTHR30251">
    <property type="entry name" value="PILUS ASSEMBLY CHAPERONE"/>
    <property type="match status" value="1"/>
</dbReference>
<dbReference type="InterPro" id="IPR050643">
    <property type="entry name" value="Periplasmic_pilus_chap"/>
</dbReference>
<evidence type="ECO:0000256" key="2">
    <source>
        <dbReference type="ARBA" id="ARBA00007399"/>
    </source>
</evidence>
<feature type="chain" id="PRO_5046677564" evidence="10">
    <location>
        <begin position="26"/>
        <end position="253"/>
    </location>
</feature>
<feature type="region of interest" description="Disordered" evidence="9">
    <location>
        <begin position="200"/>
        <end position="227"/>
    </location>
</feature>
<evidence type="ECO:0000256" key="3">
    <source>
        <dbReference type="ARBA" id="ARBA00022558"/>
    </source>
</evidence>
<dbReference type="RefSeq" id="WP_380007618.1">
    <property type="nucleotide sequence ID" value="NZ_JADIKI010000022.1"/>
</dbReference>
<evidence type="ECO:0000256" key="5">
    <source>
        <dbReference type="ARBA" id="ARBA00022764"/>
    </source>
</evidence>
<evidence type="ECO:0000256" key="7">
    <source>
        <dbReference type="ARBA" id="ARBA00023319"/>
    </source>
</evidence>
<dbReference type="InterPro" id="IPR018046">
    <property type="entry name" value="Pili_assmbl_chaperone_CS"/>
</dbReference>
<dbReference type="SUPFAM" id="SSF49354">
    <property type="entry name" value="PapD-like"/>
    <property type="match status" value="1"/>
</dbReference>
<sequence>MTNVMRYAMAGLFLCAGIFAGRSEASVVIGGTRVVYPAQEKEVTIKLTNQGVKPALVQVWLDDGDAKSTPTSSKVPFEVLPPFFRLDPTKGQAVRVMYTKEPLPTDKETLFWVNVLEVPPKSANDGRNLLEFAFRTRIKLFFRPAGLPGTVNSAPEKLTWKLVNGEGGKGMALQVTNPTPYYVNFAHVGLKMGERSISQKGEKGEKGGMVAPGGTTTFPLSELSSRPTGDVKAQFDVITDFGAINPMVQPLTP</sequence>
<dbReference type="EMBL" id="JADIKI010000022">
    <property type="protein sequence ID" value="MFK2853977.1"/>
    <property type="molecule type" value="Genomic_DNA"/>
</dbReference>
<dbReference type="Proteomes" id="UP001620409">
    <property type="component" value="Unassembled WGS sequence"/>
</dbReference>
<evidence type="ECO:0000313" key="13">
    <source>
        <dbReference type="EMBL" id="MFK2853977.1"/>
    </source>
</evidence>
<reference evidence="13 14" key="1">
    <citation type="submission" date="2020-10" db="EMBL/GenBank/DDBJ databases">
        <title>Phylogeny of dyella-like bacteria.</title>
        <authorList>
            <person name="Fu J."/>
        </authorList>
    </citation>
    <scope>NUCLEOTIDE SEQUENCE [LARGE SCALE GENOMIC DNA]</scope>
    <source>
        <strain evidence="13 14">DHG40</strain>
    </source>
</reference>
<dbReference type="Pfam" id="PF02753">
    <property type="entry name" value="PapD_C"/>
    <property type="match status" value="1"/>
</dbReference>
<feature type="domain" description="Pili assembly chaperone N-terminal" evidence="11">
    <location>
        <begin position="26"/>
        <end position="147"/>
    </location>
</feature>
<keyword evidence="3" id="KW-1029">Fimbrium biogenesis</keyword>
<dbReference type="PRINTS" id="PR00969">
    <property type="entry name" value="CHAPERONPILI"/>
</dbReference>
<evidence type="ECO:0000256" key="4">
    <source>
        <dbReference type="ARBA" id="ARBA00022729"/>
    </source>
</evidence>
<keyword evidence="7" id="KW-0393">Immunoglobulin domain</keyword>
<feature type="signal peptide" evidence="10">
    <location>
        <begin position="1"/>
        <end position="25"/>
    </location>
</feature>
<evidence type="ECO:0000313" key="14">
    <source>
        <dbReference type="Proteomes" id="UP001620409"/>
    </source>
</evidence>
<dbReference type="SUPFAM" id="SSF49584">
    <property type="entry name" value="Periplasmic chaperone C-domain"/>
    <property type="match status" value="1"/>
</dbReference>
<accession>A0ABW8IFQ4</accession>
<dbReference type="Pfam" id="PF00345">
    <property type="entry name" value="PapD_N"/>
    <property type="match status" value="1"/>
</dbReference>
<gene>
    <name evidence="13" type="ORF">ISP18_05195</name>
</gene>
<evidence type="ECO:0000259" key="11">
    <source>
        <dbReference type="Pfam" id="PF00345"/>
    </source>
</evidence>
<dbReference type="InterPro" id="IPR001829">
    <property type="entry name" value="Pili_assmbl_chaperone_bac"/>
</dbReference>
<proteinExistence type="inferred from homology"/>
<keyword evidence="5" id="KW-0574">Periplasm</keyword>
<keyword evidence="6 8" id="KW-0143">Chaperone</keyword>
<comment type="caution">
    <text evidence="13">The sequence shown here is derived from an EMBL/GenBank/DDBJ whole genome shotgun (WGS) entry which is preliminary data.</text>
</comment>
<dbReference type="InterPro" id="IPR008962">
    <property type="entry name" value="PapD-like_sf"/>
</dbReference>
<feature type="compositionally biased region" description="Polar residues" evidence="9">
    <location>
        <begin position="214"/>
        <end position="227"/>
    </location>
</feature>
<dbReference type="InterPro" id="IPR016148">
    <property type="entry name" value="Pili_assmbl_chaperone_C"/>
</dbReference>